<dbReference type="Pfam" id="PF06776">
    <property type="entry name" value="IalB"/>
    <property type="match status" value="1"/>
</dbReference>
<dbReference type="STRING" id="1094558.ME5_00805"/>
<dbReference type="EMBL" id="AIMB01000007">
    <property type="protein sequence ID" value="EJF90404.1"/>
    <property type="molecule type" value="Genomic_DNA"/>
</dbReference>
<name>J0R464_9HYPH</name>
<dbReference type="InterPro" id="IPR038696">
    <property type="entry name" value="IalB_sf"/>
</dbReference>
<evidence type="ECO:0000313" key="2">
    <source>
        <dbReference type="EMBL" id="EJF90404.1"/>
    </source>
</evidence>
<reference evidence="2 3" key="1">
    <citation type="submission" date="2012-03" db="EMBL/GenBank/DDBJ databases">
        <title>The Genome Sequence of Bartonella tamiae Th239.</title>
        <authorList>
            <consortium name="The Broad Institute Genome Sequencing Platform"/>
            <consortium name="The Broad Institute Genome Sequencing Center for Infectious Disease"/>
            <person name="Feldgarden M."/>
            <person name="Kirby J."/>
            <person name="Kosoy M."/>
            <person name="Birtles R."/>
            <person name="Probert W.S."/>
            <person name="Chiaraviglio L."/>
            <person name="Young S.K."/>
            <person name="Zeng Q."/>
            <person name="Gargeya S."/>
            <person name="Fitzgerald M."/>
            <person name="Haas B."/>
            <person name="Abouelleil A."/>
            <person name="Alvarado L."/>
            <person name="Arachchi H.M."/>
            <person name="Berlin A."/>
            <person name="Chapman S.B."/>
            <person name="Gearin G."/>
            <person name="Goldberg J."/>
            <person name="Griggs A."/>
            <person name="Gujja S."/>
            <person name="Hansen M."/>
            <person name="Heiman D."/>
            <person name="Howarth C."/>
            <person name="Larimer J."/>
            <person name="Lui A."/>
            <person name="MacDonald P.J.P."/>
            <person name="McCowen C."/>
            <person name="Montmayeur A."/>
            <person name="Murphy C."/>
            <person name="Neiman D."/>
            <person name="Pearson M."/>
            <person name="Priest M."/>
            <person name="Roberts A."/>
            <person name="Saif S."/>
            <person name="Shea T."/>
            <person name="Sisk P."/>
            <person name="Stolte C."/>
            <person name="Sykes S."/>
            <person name="Wortman J."/>
            <person name="Nusbaum C."/>
            <person name="Birren B."/>
        </authorList>
    </citation>
    <scope>NUCLEOTIDE SEQUENCE [LARGE SCALE GENOMIC DNA]</scope>
    <source>
        <strain evidence="2 3">Th239</strain>
    </source>
</reference>
<evidence type="ECO:0000256" key="1">
    <source>
        <dbReference type="SAM" id="SignalP"/>
    </source>
</evidence>
<accession>J0R464</accession>
<dbReference type="Proteomes" id="UP000008952">
    <property type="component" value="Unassembled WGS sequence"/>
</dbReference>
<dbReference type="HOGENOM" id="CLU_096085_3_0_5"/>
<sequence>MKKLFSCIAILALLAMSSTSMAQDAKGGRPTAASLPNGATSLTETYGLWTVNCAVVNGEKGCAMIRQEVNAQNQPVLSINITSEENGNVTGIMLVPFGILVTRPIHLQVDDTNVTLDTNVRTCVPTGCVVPVTFNTNVVAGLRAGKQLKLAATSSGPGEPAVNNLFIQLSGFSGALDRLKALKG</sequence>
<dbReference type="OrthoDB" id="9814802at2"/>
<keyword evidence="1" id="KW-0732">Signal</keyword>
<evidence type="ECO:0008006" key="4">
    <source>
        <dbReference type="Google" id="ProtNLM"/>
    </source>
</evidence>
<proteinExistence type="predicted"/>
<comment type="caution">
    <text evidence="2">The sequence shown here is derived from an EMBL/GenBank/DDBJ whole genome shotgun (WGS) entry which is preliminary data.</text>
</comment>
<dbReference type="InterPro" id="IPR010642">
    <property type="entry name" value="Invasion_prot_B"/>
</dbReference>
<gene>
    <name evidence="2" type="ORF">ME5_00805</name>
</gene>
<feature type="signal peptide" evidence="1">
    <location>
        <begin position="1"/>
        <end position="22"/>
    </location>
</feature>
<protein>
    <recommendedName>
        <fullName evidence="4">Invasion protein B</fullName>
    </recommendedName>
</protein>
<organism evidence="2 3">
    <name type="scientific">Bartonella tamiae Th239</name>
    <dbReference type="NCBI Taxonomy" id="1094558"/>
    <lineage>
        <taxon>Bacteria</taxon>
        <taxon>Pseudomonadati</taxon>
        <taxon>Pseudomonadota</taxon>
        <taxon>Alphaproteobacteria</taxon>
        <taxon>Hyphomicrobiales</taxon>
        <taxon>Bartonellaceae</taxon>
        <taxon>Bartonella</taxon>
    </lineage>
</organism>
<dbReference type="AlphaFoldDB" id="J0R464"/>
<keyword evidence="3" id="KW-1185">Reference proteome</keyword>
<feature type="chain" id="PRO_5003738350" description="Invasion protein B" evidence="1">
    <location>
        <begin position="23"/>
        <end position="184"/>
    </location>
</feature>
<dbReference type="RefSeq" id="WP_008038653.1">
    <property type="nucleotide sequence ID" value="NZ_JH725147.1"/>
</dbReference>
<dbReference type="Gene3D" id="2.60.40.1880">
    <property type="entry name" value="Invasion associated locus B (IalB) protein"/>
    <property type="match status" value="1"/>
</dbReference>
<dbReference type="PATRIC" id="fig|1094558.3.peg.882"/>
<evidence type="ECO:0000313" key="3">
    <source>
        <dbReference type="Proteomes" id="UP000008952"/>
    </source>
</evidence>
<dbReference type="eggNOG" id="COG5342">
    <property type="taxonomic scope" value="Bacteria"/>
</dbReference>